<feature type="non-terminal residue" evidence="2">
    <location>
        <position position="201"/>
    </location>
</feature>
<organism evidence="2">
    <name type="scientific">marine sediment metagenome</name>
    <dbReference type="NCBI Taxonomy" id="412755"/>
    <lineage>
        <taxon>unclassified sequences</taxon>
        <taxon>metagenomes</taxon>
        <taxon>ecological metagenomes</taxon>
    </lineage>
</organism>
<comment type="caution">
    <text evidence="2">The sequence shown here is derived from an EMBL/GenBank/DDBJ whole genome shotgun (WGS) entry which is preliminary data.</text>
</comment>
<dbReference type="PANTHER" id="PTHR11060">
    <property type="entry name" value="PROTEIN MEMO1"/>
    <property type="match status" value="1"/>
</dbReference>
<name>X0Y769_9ZZZZ</name>
<proteinExistence type="inferred from homology"/>
<dbReference type="Pfam" id="PF01875">
    <property type="entry name" value="Memo"/>
    <property type="match status" value="1"/>
</dbReference>
<evidence type="ECO:0000313" key="2">
    <source>
        <dbReference type="EMBL" id="GAG51600.1"/>
    </source>
</evidence>
<evidence type="ECO:0008006" key="3">
    <source>
        <dbReference type="Google" id="ProtNLM"/>
    </source>
</evidence>
<dbReference type="NCBIfam" id="TIGR04336">
    <property type="entry name" value="AmmeMemoSam_B"/>
    <property type="match status" value="1"/>
</dbReference>
<dbReference type="CDD" id="cd07361">
    <property type="entry name" value="MEMO_like"/>
    <property type="match status" value="1"/>
</dbReference>
<comment type="similarity">
    <text evidence="1">Belongs to the MEMO1 family.</text>
</comment>
<protein>
    <recommendedName>
        <fullName evidence="3">AmmeMemoRadiSam system protein B</fullName>
    </recommendedName>
</protein>
<dbReference type="InterPro" id="IPR002737">
    <property type="entry name" value="MEMO1_fam"/>
</dbReference>
<dbReference type="EMBL" id="BARS01050811">
    <property type="protein sequence ID" value="GAG51600.1"/>
    <property type="molecule type" value="Genomic_DNA"/>
</dbReference>
<gene>
    <name evidence="2" type="ORF">S01H1_75784</name>
</gene>
<dbReference type="Gene3D" id="3.40.830.10">
    <property type="entry name" value="LigB-like"/>
    <property type="match status" value="1"/>
</dbReference>
<evidence type="ECO:0000256" key="1">
    <source>
        <dbReference type="ARBA" id="ARBA00006315"/>
    </source>
</evidence>
<dbReference type="AlphaFoldDB" id="X0Y769"/>
<accession>X0Y769</accession>
<dbReference type="PANTHER" id="PTHR11060:SF0">
    <property type="entry name" value="PROTEIN MEMO1"/>
    <property type="match status" value="1"/>
</dbReference>
<reference evidence="2" key="1">
    <citation type="journal article" date="2014" name="Front. Microbiol.">
        <title>High frequency of phylogenetically diverse reductive dehalogenase-homologous genes in deep subseafloor sedimentary metagenomes.</title>
        <authorList>
            <person name="Kawai M."/>
            <person name="Futagami T."/>
            <person name="Toyoda A."/>
            <person name="Takaki Y."/>
            <person name="Nishi S."/>
            <person name="Hori S."/>
            <person name="Arai W."/>
            <person name="Tsubouchi T."/>
            <person name="Morono Y."/>
            <person name="Uchiyama I."/>
            <person name="Ito T."/>
            <person name="Fujiyama A."/>
            <person name="Inagaki F."/>
            <person name="Takami H."/>
        </authorList>
    </citation>
    <scope>NUCLEOTIDE SEQUENCE</scope>
    <source>
        <strain evidence="2">Expedition CK06-06</strain>
    </source>
</reference>
<sequence>MKRQPFRAGSFYEAEPASCRRSAEELVARAALPADLPEVIFGGLVPHAGWVFSGRIAAATLKALAGRGRLDRLVLFGADHFGVGGGAAVFDQGSWQTPLGEAAIDEEMAGALLKGCASLRADTRAHAREHSLEVQIPLVQVLCEQARMVPITVPPGAQAAQIGKAVGEILLREFPTAGVVGSTDLTHYGPQYGFTPGGAGQ</sequence>